<dbReference type="Proteomes" id="UP000887116">
    <property type="component" value="Unassembled WGS sequence"/>
</dbReference>
<gene>
    <name evidence="2" type="ORF">TNCT_724651</name>
</gene>
<evidence type="ECO:0000256" key="1">
    <source>
        <dbReference type="SAM" id="MobiDB-lite"/>
    </source>
</evidence>
<organism evidence="2 3">
    <name type="scientific">Trichonephila clavata</name>
    <name type="common">Joro spider</name>
    <name type="synonym">Nephila clavata</name>
    <dbReference type="NCBI Taxonomy" id="2740835"/>
    <lineage>
        <taxon>Eukaryota</taxon>
        <taxon>Metazoa</taxon>
        <taxon>Ecdysozoa</taxon>
        <taxon>Arthropoda</taxon>
        <taxon>Chelicerata</taxon>
        <taxon>Arachnida</taxon>
        <taxon>Araneae</taxon>
        <taxon>Araneomorphae</taxon>
        <taxon>Entelegynae</taxon>
        <taxon>Araneoidea</taxon>
        <taxon>Nephilidae</taxon>
        <taxon>Trichonephila</taxon>
    </lineage>
</organism>
<dbReference type="EMBL" id="BMAO01037951">
    <property type="protein sequence ID" value="GFR21481.1"/>
    <property type="molecule type" value="Genomic_DNA"/>
</dbReference>
<accession>A0A8X6HCS0</accession>
<evidence type="ECO:0000313" key="3">
    <source>
        <dbReference type="Proteomes" id="UP000887116"/>
    </source>
</evidence>
<protein>
    <submittedName>
        <fullName evidence="2">Uncharacterized protein</fullName>
    </submittedName>
</protein>
<keyword evidence="3" id="KW-1185">Reference proteome</keyword>
<feature type="compositionally biased region" description="Basic and acidic residues" evidence="1">
    <location>
        <begin position="13"/>
        <end position="23"/>
    </location>
</feature>
<name>A0A8X6HCS0_TRICU</name>
<dbReference type="OrthoDB" id="10478315at2759"/>
<sequence>MMGTFYYPFKERGRSCQGRDNHSNKNNNGHHHIRHRADDKRDVEGWSMELPGCNPEDAVSKLHDLARNREGGLQRSGWFGENSCGRECNLYNDKCLSMWAT</sequence>
<dbReference type="AlphaFoldDB" id="A0A8X6HCS0"/>
<reference evidence="2" key="1">
    <citation type="submission" date="2020-07" db="EMBL/GenBank/DDBJ databases">
        <title>Multicomponent nature underlies the extraordinary mechanical properties of spider dragline silk.</title>
        <authorList>
            <person name="Kono N."/>
            <person name="Nakamura H."/>
            <person name="Mori M."/>
            <person name="Yoshida Y."/>
            <person name="Ohtoshi R."/>
            <person name="Malay A.D."/>
            <person name="Moran D.A.P."/>
            <person name="Tomita M."/>
            <person name="Numata K."/>
            <person name="Arakawa K."/>
        </authorList>
    </citation>
    <scope>NUCLEOTIDE SEQUENCE</scope>
</reference>
<proteinExistence type="predicted"/>
<feature type="region of interest" description="Disordered" evidence="1">
    <location>
        <begin position="13"/>
        <end position="40"/>
    </location>
</feature>
<comment type="caution">
    <text evidence="2">The sequence shown here is derived from an EMBL/GenBank/DDBJ whole genome shotgun (WGS) entry which is preliminary data.</text>
</comment>
<evidence type="ECO:0000313" key="2">
    <source>
        <dbReference type="EMBL" id="GFR21481.1"/>
    </source>
</evidence>